<dbReference type="UniPathway" id="UPA00079"/>
<dbReference type="HAMAP" id="MF_00995">
    <property type="entry name" value="MqnA"/>
    <property type="match status" value="1"/>
</dbReference>
<evidence type="ECO:0000256" key="2">
    <source>
        <dbReference type="ARBA" id="ARBA00022428"/>
    </source>
</evidence>
<reference evidence="5 6" key="1">
    <citation type="submission" date="2016-11" db="EMBL/GenBank/DDBJ databases">
        <authorList>
            <person name="Jaros S."/>
            <person name="Januszkiewicz K."/>
            <person name="Wedrychowicz H."/>
        </authorList>
    </citation>
    <scope>NUCLEOTIDE SEQUENCE [LARGE SCALE GENOMIC DNA]</scope>
    <source>
        <strain evidence="5 6">DSM 19557</strain>
    </source>
</reference>
<protein>
    <recommendedName>
        <fullName evidence="4">Chorismate dehydratase</fullName>
        <ecNumber evidence="4">4.2.1.151</ecNumber>
    </recommendedName>
    <alternativeName>
        <fullName evidence="4">Menaquinone biosynthetic enzyme MqnA</fullName>
    </alternativeName>
</protein>
<dbReference type="STRING" id="381751.SAMN05444391_1376"/>
<accession>A0A1M6TAX1</accession>
<dbReference type="PANTHER" id="PTHR37690">
    <property type="entry name" value="CHORISMATE DEHYDRATASE"/>
    <property type="match status" value="1"/>
</dbReference>
<keyword evidence="3 4" id="KW-0456">Lyase</keyword>
<dbReference type="Pfam" id="PF02621">
    <property type="entry name" value="VitK2_biosynth"/>
    <property type="match status" value="1"/>
</dbReference>
<dbReference type="OrthoDB" id="9810112at2"/>
<comment type="pathway">
    <text evidence="1 4">Quinol/quinone metabolism; menaquinone biosynthesis.</text>
</comment>
<dbReference type="AlphaFoldDB" id="A0A1M6TAX1"/>
<dbReference type="Proteomes" id="UP000189810">
    <property type="component" value="Chromosome I"/>
</dbReference>
<dbReference type="EC" id="4.2.1.151" evidence="4"/>
<evidence type="ECO:0000256" key="4">
    <source>
        <dbReference type="HAMAP-Rule" id="MF_00995"/>
    </source>
</evidence>
<dbReference type="GO" id="GO:0009234">
    <property type="term" value="P:menaquinone biosynthetic process"/>
    <property type="evidence" value="ECO:0007669"/>
    <property type="project" value="UniProtKB-UniRule"/>
</dbReference>
<dbReference type="CDD" id="cd13634">
    <property type="entry name" value="PBP2_Sco4506"/>
    <property type="match status" value="1"/>
</dbReference>
<gene>
    <name evidence="4" type="primary">mqnA</name>
    <name evidence="5" type="ORF">SAMN05444391_1376</name>
</gene>
<keyword evidence="2 4" id="KW-0474">Menaquinone biosynthesis</keyword>
<evidence type="ECO:0000313" key="5">
    <source>
        <dbReference type="EMBL" id="SHK54121.1"/>
    </source>
</evidence>
<comment type="similarity">
    <text evidence="4">Belongs to the MqnA/MqnD family. MqnA subfamily.</text>
</comment>
<evidence type="ECO:0000313" key="6">
    <source>
        <dbReference type="Proteomes" id="UP000189810"/>
    </source>
</evidence>
<name>A0A1M6TAX1_9AQUI</name>
<dbReference type="RefSeq" id="WP_079654468.1">
    <property type="nucleotide sequence ID" value="NZ_LT670846.1"/>
</dbReference>
<sequence>MKYRVGKVAYLNTLPLFYRWDAPEVELVDGHPSDLVRKLRYGEIHAGIVSSVEYLMNSHLYTYVPDVSISSRDRVCSVLLFSKTEISSIKTVYLTSNSLTSRLLCIHILEDVYGISPNYTESMSQADAILLIGDEALSQKRLGLYPFVYDLGHEWKKAYNLPFVFALFLVRKEYHPELTEIIHRLCLVSKEVFYRDLKEGKISSQLVDVNEYFLDCLHLGLGPAEERSLELFMKILERRGYIRT</sequence>
<dbReference type="GO" id="GO:0016836">
    <property type="term" value="F:hydro-lyase activity"/>
    <property type="evidence" value="ECO:0007669"/>
    <property type="project" value="UniProtKB-UniRule"/>
</dbReference>
<organism evidence="5 6">
    <name type="scientific">Thermocrinis minervae</name>
    <dbReference type="NCBI Taxonomy" id="381751"/>
    <lineage>
        <taxon>Bacteria</taxon>
        <taxon>Pseudomonadati</taxon>
        <taxon>Aquificota</taxon>
        <taxon>Aquificia</taxon>
        <taxon>Aquificales</taxon>
        <taxon>Aquificaceae</taxon>
        <taxon>Thermocrinis</taxon>
    </lineage>
</organism>
<dbReference type="PANTHER" id="PTHR37690:SF1">
    <property type="entry name" value="CHORISMATE DEHYDRATASE"/>
    <property type="match status" value="1"/>
</dbReference>
<dbReference type="InterPro" id="IPR030868">
    <property type="entry name" value="MqnA"/>
</dbReference>
<keyword evidence="6" id="KW-1185">Reference proteome</keyword>
<dbReference type="EMBL" id="LT670846">
    <property type="protein sequence ID" value="SHK54121.1"/>
    <property type="molecule type" value="Genomic_DNA"/>
</dbReference>
<evidence type="ECO:0000256" key="3">
    <source>
        <dbReference type="ARBA" id="ARBA00023239"/>
    </source>
</evidence>
<dbReference type="Gene3D" id="3.40.190.10">
    <property type="entry name" value="Periplasmic binding protein-like II"/>
    <property type="match status" value="2"/>
</dbReference>
<comment type="catalytic activity">
    <reaction evidence="4">
        <text>chorismate = 3-[(1-carboxyvinyl)-oxy]benzoate + H2O</text>
        <dbReference type="Rhea" id="RHEA:40051"/>
        <dbReference type="ChEBI" id="CHEBI:15377"/>
        <dbReference type="ChEBI" id="CHEBI:29748"/>
        <dbReference type="ChEBI" id="CHEBI:76981"/>
        <dbReference type="EC" id="4.2.1.151"/>
    </reaction>
</comment>
<proteinExistence type="inferred from homology"/>
<evidence type="ECO:0000256" key="1">
    <source>
        <dbReference type="ARBA" id="ARBA00004863"/>
    </source>
</evidence>
<comment type="function">
    <text evidence="4">Catalyzes the dehydration of chorismate into 3-[(1-carboxyvinyl)oxy]benzoate, a step in the biosynthesis of menaquinone (MK, vitamin K2).</text>
</comment>
<dbReference type="InterPro" id="IPR003773">
    <property type="entry name" value="Menaquinone_biosynth"/>
</dbReference>
<dbReference type="SUPFAM" id="SSF53850">
    <property type="entry name" value="Periplasmic binding protein-like II"/>
    <property type="match status" value="1"/>
</dbReference>